<evidence type="ECO:0000259" key="18">
    <source>
        <dbReference type="Pfam" id="PF02665"/>
    </source>
</evidence>
<feature type="binding site" description="axial binding residue" evidence="16">
    <location>
        <position position="56"/>
    </location>
    <ligand>
        <name>heme b</name>
        <dbReference type="ChEBI" id="CHEBI:60344"/>
        <label>1</label>
    </ligand>
    <ligandPart>
        <name>Fe</name>
        <dbReference type="ChEBI" id="CHEBI:18248"/>
    </ligandPart>
</feature>
<evidence type="ECO:0000256" key="9">
    <source>
        <dbReference type="ARBA" id="ARBA00022989"/>
    </source>
</evidence>
<evidence type="ECO:0000256" key="7">
    <source>
        <dbReference type="ARBA" id="ARBA00022723"/>
    </source>
</evidence>
<keyword evidence="7" id="KW-0479">Metal-binding</keyword>
<keyword evidence="9 17" id="KW-1133">Transmembrane helix</keyword>
<evidence type="ECO:0000256" key="3">
    <source>
        <dbReference type="ARBA" id="ARBA00022448"/>
    </source>
</evidence>
<evidence type="ECO:0000313" key="20">
    <source>
        <dbReference type="Proteomes" id="UP000194946"/>
    </source>
</evidence>
<evidence type="ECO:0000313" key="19">
    <source>
        <dbReference type="EMBL" id="OUI78782.1"/>
    </source>
</evidence>
<dbReference type="FunFam" id="1.20.950.20:FF:000001">
    <property type="entry name" value="Respiratory nitrate reductase subunit gamma"/>
    <property type="match status" value="1"/>
</dbReference>
<dbReference type="GO" id="GO:0042128">
    <property type="term" value="P:nitrate assimilation"/>
    <property type="evidence" value="ECO:0007669"/>
    <property type="project" value="UniProtKB-KW"/>
</dbReference>
<evidence type="ECO:0000256" key="6">
    <source>
        <dbReference type="ARBA" id="ARBA00022692"/>
    </source>
</evidence>
<reference evidence="20" key="1">
    <citation type="submission" date="2014-06" db="EMBL/GenBank/DDBJ databases">
        <authorList>
            <person name="Winans N.J."/>
            <person name="Newell P.D."/>
            <person name="Douglas A.E."/>
        </authorList>
    </citation>
    <scope>NUCLEOTIDE SEQUENCE [LARGE SCALE GENOMIC DNA]</scope>
    <source>
        <strain evidence="20">DmL_052</strain>
    </source>
</reference>
<sequence length="228" mass="25967">MLYLDQFIFGIYPYIVLVIFIVGCLVRFEREQYSWKSDSSQLLYRGQLRVGSILFHVGILGLFFGHLVGLLTPVIVWDTLGVSHSLKQMVAMSAGGVMGSMCFIGLVILIHRRFSVDRLTQNSTWRDKLLLLWLFVTLCLGLSTIGVSAQHLDGHEMVRLMTWAQHVVTVRGDAASYVENASIIFKIHLFMGMSLFAIFPFTRLVHIFSGFGMVTYVTRKWQLVRPRS</sequence>
<feature type="domain" description="NarG-like" evidence="18">
    <location>
        <begin position="5"/>
        <end position="227"/>
    </location>
</feature>
<dbReference type="GO" id="GO:0019645">
    <property type="term" value="P:anaerobic electron transport chain"/>
    <property type="evidence" value="ECO:0007669"/>
    <property type="project" value="TreeGrafter"/>
</dbReference>
<evidence type="ECO:0000256" key="5">
    <source>
        <dbReference type="ARBA" id="ARBA00022617"/>
    </source>
</evidence>
<dbReference type="RefSeq" id="WP_086632189.1">
    <property type="nucleotide sequence ID" value="NZ_JOPB01000005.1"/>
</dbReference>
<protein>
    <recommendedName>
        <fullName evidence="2">nitrate reductase (quinone)</fullName>
        <ecNumber evidence="2">1.7.5.1</ecNumber>
    </recommendedName>
</protein>
<dbReference type="GO" id="GO:0020037">
    <property type="term" value="F:heme binding"/>
    <property type="evidence" value="ECO:0007669"/>
    <property type="project" value="TreeGrafter"/>
</dbReference>
<comment type="subcellular location">
    <subcellularLocation>
        <location evidence="1">Cell membrane</location>
        <topology evidence="1">Multi-pass membrane protein</topology>
    </subcellularLocation>
</comment>
<evidence type="ECO:0000256" key="11">
    <source>
        <dbReference type="ARBA" id="ARBA00023004"/>
    </source>
</evidence>
<dbReference type="GO" id="GO:0160182">
    <property type="term" value="F:nitrate reductase (quinone) activity"/>
    <property type="evidence" value="ECO:0007669"/>
    <property type="project" value="UniProtKB-EC"/>
</dbReference>
<dbReference type="Pfam" id="PF02665">
    <property type="entry name" value="Nitrate_red_gam"/>
    <property type="match status" value="1"/>
</dbReference>
<feature type="transmembrane region" description="Helical" evidence="17">
    <location>
        <begin position="53"/>
        <end position="77"/>
    </location>
</feature>
<evidence type="ECO:0000256" key="13">
    <source>
        <dbReference type="ARBA" id="ARBA00023136"/>
    </source>
</evidence>
<dbReference type="SUPFAM" id="SSF103501">
    <property type="entry name" value="Respiratory nitrate reductase 1 gamma chain"/>
    <property type="match status" value="1"/>
</dbReference>
<keyword evidence="6 17" id="KW-0812">Transmembrane</keyword>
<organism evidence="19 20">
    <name type="scientific">Commensalibacter intestini</name>
    <dbReference type="NCBI Taxonomy" id="479936"/>
    <lineage>
        <taxon>Bacteria</taxon>
        <taxon>Pseudomonadati</taxon>
        <taxon>Pseudomonadota</taxon>
        <taxon>Alphaproteobacteria</taxon>
        <taxon>Acetobacterales</taxon>
        <taxon>Acetobacteraceae</taxon>
    </lineage>
</organism>
<dbReference type="InterPro" id="IPR003816">
    <property type="entry name" value="Nitrate_red_gam"/>
</dbReference>
<dbReference type="Proteomes" id="UP000194946">
    <property type="component" value="Unassembled WGS sequence"/>
</dbReference>
<evidence type="ECO:0000256" key="12">
    <source>
        <dbReference type="ARBA" id="ARBA00023063"/>
    </source>
</evidence>
<dbReference type="AlphaFoldDB" id="A0A251ZVW5"/>
<dbReference type="GO" id="GO:0009325">
    <property type="term" value="C:nitrate reductase complex"/>
    <property type="evidence" value="ECO:0007669"/>
    <property type="project" value="InterPro"/>
</dbReference>
<feature type="transmembrane region" description="Helical" evidence="17">
    <location>
        <begin position="195"/>
        <end position="218"/>
    </location>
</feature>
<comment type="caution">
    <text evidence="19">The sequence shown here is derived from an EMBL/GenBank/DDBJ whole genome shotgun (WGS) entry which is preliminary data.</text>
</comment>
<proteinExistence type="predicted"/>
<accession>A0A251ZVW5</accession>
<name>A0A251ZVW5_9PROT</name>
<keyword evidence="13 17" id="KW-0472">Membrane</keyword>
<feature type="transmembrane region" description="Helical" evidence="17">
    <location>
        <begin position="89"/>
        <end position="110"/>
    </location>
</feature>
<dbReference type="Gene3D" id="1.20.950.20">
    <property type="entry name" value="Transmembrane di-heme cytochromes, Chain C"/>
    <property type="match status" value="1"/>
</dbReference>
<evidence type="ECO:0000256" key="10">
    <source>
        <dbReference type="ARBA" id="ARBA00023002"/>
    </source>
</evidence>
<dbReference type="PANTHER" id="PTHR30598">
    <property type="entry name" value="NITRATE REDUCTASE PRIVATE CHAPERONE, REDOX ENZYME MATURATION PROTEIN REMP FAMILY"/>
    <property type="match status" value="1"/>
</dbReference>
<dbReference type="InterPro" id="IPR051936">
    <property type="entry name" value="Heme-iron_electron_transfer"/>
</dbReference>
<evidence type="ECO:0000256" key="2">
    <source>
        <dbReference type="ARBA" id="ARBA00012500"/>
    </source>
</evidence>
<evidence type="ECO:0000256" key="1">
    <source>
        <dbReference type="ARBA" id="ARBA00004651"/>
    </source>
</evidence>
<dbReference type="InterPro" id="IPR036197">
    <property type="entry name" value="NarG-like_sf"/>
</dbReference>
<keyword evidence="10" id="KW-0560">Oxidoreductase</keyword>
<feature type="transmembrane region" description="Helical" evidence="17">
    <location>
        <begin position="6"/>
        <end position="26"/>
    </location>
</feature>
<evidence type="ECO:0000256" key="16">
    <source>
        <dbReference type="PIRSR" id="PIRSR603816-1"/>
    </source>
</evidence>
<evidence type="ECO:0000256" key="4">
    <source>
        <dbReference type="ARBA" id="ARBA00022475"/>
    </source>
</evidence>
<evidence type="ECO:0000256" key="17">
    <source>
        <dbReference type="SAM" id="Phobius"/>
    </source>
</evidence>
<dbReference type="PANTHER" id="PTHR30598:SF3">
    <property type="entry name" value="RESPIRATORY NITRATE REDUCTASE 1 GAMMA CHAIN"/>
    <property type="match status" value="1"/>
</dbReference>
<evidence type="ECO:0000256" key="14">
    <source>
        <dbReference type="ARBA" id="ARBA00048294"/>
    </source>
</evidence>
<feature type="transmembrane region" description="Helical" evidence="17">
    <location>
        <begin position="130"/>
        <end position="152"/>
    </location>
</feature>
<evidence type="ECO:0000256" key="15">
    <source>
        <dbReference type="ARBA" id="ARBA00063882"/>
    </source>
</evidence>
<dbReference type="EMBL" id="JOPB01000005">
    <property type="protein sequence ID" value="OUI78782.1"/>
    <property type="molecule type" value="Genomic_DNA"/>
</dbReference>
<dbReference type="NCBIfam" id="TIGR00351">
    <property type="entry name" value="narI"/>
    <property type="match status" value="1"/>
</dbReference>
<dbReference type="GO" id="GO:0046872">
    <property type="term" value="F:metal ion binding"/>
    <property type="evidence" value="ECO:0007669"/>
    <property type="project" value="UniProtKB-KW"/>
</dbReference>
<keyword evidence="11 16" id="KW-0408">Iron</keyword>
<keyword evidence="4" id="KW-1003">Cell membrane</keyword>
<dbReference type="EC" id="1.7.5.1" evidence="2"/>
<feature type="binding site" description="axial binding residue" evidence="16">
    <location>
        <position position="188"/>
    </location>
    <ligand>
        <name>heme b</name>
        <dbReference type="ChEBI" id="CHEBI:60344"/>
        <label>1</label>
    </ligand>
    <ligandPart>
        <name>Fe</name>
        <dbReference type="ChEBI" id="CHEBI:18248"/>
    </ligandPart>
</feature>
<dbReference type="GO" id="GO:0005886">
    <property type="term" value="C:plasma membrane"/>
    <property type="evidence" value="ECO:0007669"/>
    <property type="project" value="UniProtKB-SubCell"/>
</dbReference>
<feature type="binding site" description="axial binding residue" evidence="16">
    <location>
        <position position="66"/>
    </location>
    <ligand>
        <name>heme b</name>
        <dbReference type="ChEBI" id="CHEBI:60344"/>
        <label>2</label>
    </ligand>
    <ligandPart>
        <name>Fe</name>
        <dbReference type="ChEBI" id="CHEBI:18248"/>
    </ligandPart>
</feature>
<evidence type="ECO:0000256" key="8">
    <source>
        <dbReference type="ARBA" id="ARBA00022982"/>
    </source>
</evidence>
<keyword evidence="3" id="KW-0813">Transport</keyword>
<dbReference type="InterPro" id="IPR023234">
    <property type="entry name" value="NarG-like_domain"/>
</dbReference>
<comment type="catalytic activity">
    <reaction evidence="14">
        <text>nitrate + a quinol = a quinone + nitrite + H2O</text>
        <dbReference type="Rhea" id="RHEA:56144"/>
        <dbReference type="ChEBI" id="CHEBI:15377"/>
        <dbReference type="ChEBI" id="CHEBI:16301"/>
        <dbReference type="ChEBI" id="CHEBI:17632"/>
        <dbReference type="ChEBI" id="CHEBI:24646"/>
        <dbReference type="ChEBI" id="CHEBI:132124"/>
        <dbReference type="EC" id="1.7.5.1"/>
    </reaction>
</comment>
<comment type="subunit">
    <text evidence="15">Dimer of heterotrimers each composed of an alpha, a beta and a gamma chain. Alpha and beta are catalytic chains; gamma chains are involved in binding the enzyme complex to the cytoplasmic membrane.</text>
</comment>
<keyword evidence="20" id="KW-1185">Reference proteome</keyword>
<gene>
    <name evidence="19" type="ORF">HK18_07845</name>
</gene>
<dbReference type="GO" id="GO:0009055">
    <property type="term" value="F:electron transfer activity"/>
    <property type="evidence" value="ECO:0007669"/>
    <property type="project" value="TreeGrafter"/>
</dbReference>
<keyword evidence="5 16" id="KW-0349">Heme</keyword>
<feature type="binding site" description="axial binding residue" evidence="16">
    <location>
        <position position="206"/>
    </location>
    <ligand>
        <name>heme b</name>
        <dbReference type="ChEBI" id="CHEBI:60344"/>
        <label>1</label>
    </ligand>
    <ligandPart>
        <name>Fe</name>
        <dbReference type="ChEBI" id="CHEBI:18248"/>
    </ligandPart>
</feature>
<keyword evidence="12" id="KW-0534">Nitrate assimilation</keyword>
<keyword evidence="8" id="KW-0249">Electron transport</keyword>